<proteinExistence type="predicted"/>
<sequence length="66" mass="7188">MRFSVASIIAVIAALAEAQQCTPGRYQCRSNVFPAVCDASGNWVVLQRCPNNWRCVENNGNVTCSP</sequence>
<name>A0A135RZ76_9PEZI</name>
<keyword evidence="1" id="KW-0732">Signal</keyword>
<dbReference type="Proteomes" id="UP000070328">
    <property type="component" value="Unassembled WGS sequence"/>
</dbReference>
<accession>A0A135RZ76</accession>
<organism evidence="2 3">
    <name type="scientific">Colletotrichum simmondsii</name>
    <dbReference type="NCBI Taxonomy" id="703756"/>
    <lineage>
        <taxon>Eukaryota</taxon>
        <taxon>Fungi</taxon>
        <taxon>Dikarya</taxon>
        <taxon>Ascomycota</taxon>
        <taxon>Pezizomycotina</taxon>
        <taxon>Sordariomycetes</taxon>
        <taxon>Hypocreomycetidae</taxon>
        <taxon>Glomerellales</taxon>
        <taxon>Glomerellaceae</taxon>
        <taxon>Colletotrichum</taxon>
        <taxon>Colletotrichum acutatum species complex</taxon>
    </lineage>
</organism>
<gene>
    <name evidence="2" type="ORF">CSIM01_02039</name>
</gene>
<reference evidence="2 3" key="1">
    <citation type="submission" date="2014-02" db="EMBL/GenBank/DDBJ databases">
        <title>The genome sequence of Colletotrichum simmondsii CBS122122.</title>
        <authorList>
            <person name="Baroncelli R."/>
            <person name="Thon M.R."/>
        </authorList>
    </citation>
    <scope>NUCLEOTIDE SEQUENCE [LARGE SCALE GENOMIC DNA]</scope>
    <source>
        <strain evidence="2 3">CBS122122</strain>
    </source>
</reference>
<feature type="chain" id="PRO_5007801429" evidence="1">
    <location>
        <begin position="19"/>
        <end position="66"/>
    </location>
</feature>
<evidence type="ECO:0000313" key="3">
    <source>
        <dbReference type="Proteomes" id="UP000070328"/>
    </source>
</evidence>
<feature type="signal peptide" evidence="1">
    <location>
        <begin position="1"/>
        <end position="18"/>
    </location>
</feature>
<keyword evidence="3" id="KW-1185">Reference proteome</keyword>
<evidence type="ECO:0000313" key="2">
    <source>
        <dbReference type="EMBL" id="KXH28970.1"/>
    </source>
</evidence>
<comment type="caution">
    <text evidence="2">The sequence shown here is derived from an EMBL/GenBank/DDBJ whole genome shotgun (WGS) entry which is preliminary data.</text>
</comment>
<evidence type="ECO:0000256" key="1">
    <source>
        <dbReference type="SAM" id="SignalP"/>
    </source>
</evidence>
<protein>
    <submittedName>
        <fullName evidence="2">Uncharacterized protein</fullName>
    </submittedName>
</protein>
<dbReference type="EMBL" id="JFBX01000758">
    <property type="protein sequence ID" value="KXH28970.1"/>
    <property type="molecule type" value="Genomic_DNA"/>
</dbReference>
<dbReference type="AlphaFoldDB" id="A0A135RZ76"/>